<evidence type="ECO:0000256" key="3">
    <source>
        <dbReference type="ARBA" id="ARBA00022448"/>
    </source>
</evidence>
<dbReference type="GO" id="GO:0035494">
    <property type="term" value="P:SNARE complex disassembly"/>
    <property type="evidence" value="ECO:0007669"/>
    <property type="project" value="TreeGrafter"/>
</dbReference>
<dbReference type="Gene3D" id="1.25.40.10">
    <property type="entry name" value="Tetratricopeptide repeat domain"/>
    <property type="match status" value="1"/>
</dbReference>
<evidence type="ECO:0000256" key="6">
    <source>
        <dbReference type="ARBA" id="ARBA00023136"/>
    </source>
</evidence>
<dbReference type="CDD" id="cd15832">
    <property type="entry name" value="SNAP"/>
    <property type="match status" value="1"/>
</dbReference>
<dbReference type="PANTHER" id="PTHR13768:SF8">
    <property type="entry name" value="ALPHA-SOLUBLE NSF ATTACHMENT PROTEIN"/>
    <property type="match status" value="1"/>
</dbReference>
<sequence length="297" mass="33197">MDPKEKEAMDMIADADKMVKSGRGFLSTLFGGSTKLEDACGKYIRAANLLKMTKKWSAAGGAFCKSADLQVTLQNKHEAATNLVDAAGCYKKSEAQQAIKCFSRAIDIFTDMGRFTIAAKHHMNIAELYESEAVDIDKAISHYEKAADYYDGEDSKSSANKCWLKVASYAAQLEQYTKAIELFERVAMASLESPLLKYSVKEYMFKATLCQFCLGSSGVDARQALEKYQEWMPAFEDSREFKLVNKLIEAHENNSADSFAEVIADYDKITRIDEWLTTILLRIKKSISGCSDEIDVT</sequence>
<dbReference type="GO" id="GO:0006886">
    <property type="term" value="P:intracellular protein transport"/>
    <property type="evidence" value="ECO:0007669"/>
    <property type="project" value="UniProtKB-UniRule"/>
</dbReference>
<evidence type="ECO:0000256" key="5">
    <source>
        <dbReference type="ARBA" id="ARBA00022927"/>
    </source>
</evidence>
<dbReference type="AlphaFoldDB" id="A0A6F9DM43"/>
<name>A0A6F9DM43_9ASCI</name>
<dbReference type="PANTHER" id="PTHR13768">
    <property type="entry name" value="SOLUBLE NSF ATTACHMENT PROTEIN SNAP"/>
    <property type="match status" value="1"/>
</dbReference>
<dbReference type="GO" id="GO:0005774">
    <property type="term" value="C:vacuolar membrane"/>
    <property type="evidence" value="ECO:0007669"/>
    <property type="project" value="TreeGrafter"/>
</dbReference>
<protein>
    <submittedName>
        <fullName evidence="8">Alpha-soluble NSF attachment protein-like</fullName>
    </submittedName>
</protein>
<keyword evidence="4 7" id="KW-0931">ER-Golgi transport</keyword>
<comment type="function">
    <text evidence="7">Required for vesicular transport between the endoplasmic reticulum and the Golgi apparatus.</text>
</comment>
<dbReference type="GO" id="GO:0019905">
    <property type="term" value="F:syntaxin binding"/>
    <property type="evidence" value="ECO:0007669"/>
    <property type="project" value="TreeGrafter"/>
</dbReference>
<accession>A0A6F9DM43</accession>
<dbReference type="SUPFAM" id="SSF48452">
    <property type="entry name" value="TPR-like"/>
    <property type="match status" value="1"/>
</dbReference>
<proteinExistence type="evidence at transcript level"/>
<evidence type="ECO:0000313" key="8">
    <source>
        <dbReference type="EMBL" id="CAB3264199.1"/>
    </source>
</evidence>
<dbReference type="GO" id="GO:0005483">
    <property type="term" value="F:soluble NSF attachment protein activity"/>
    <property type="evidence" value="ECO:0007669"/>
    <property type="project" value="TreeGrafter"/>
</dbReference>
<gene>
    <name evidence="8" type="primary">Napa</name>
</gene>
<comment type="subcellular location">
    <subcellularLocation>
        <location evidence="1 7">Membrane</location>
        <topology evidence="1 7">Peripheral membrane protein</topology>
    </subcellularLocation>
</comment>
<evidence type="ECO:0000256" key="7">
    <source>
        <dbReference type="RuleBase" id="RU367013"/>
    </source>
</evidence>
<keyword evidence="3 7" id="KW-0813">Transport</keyword>
<dbReference type="FunFam" id="1.25.40.10:FF:000049">
    <property type="entry name" value="Alpha-soluble NSF attachment protein-like"/>
    <property type="match status" value="1"/>
</dbReference>
<dbReference type="PRINTS" id="PR00448">
    <property type="entry name" value="NSFATTACHMNT"/>
</dbReference>
<keyword evidence="5 7" id="KW-0653">Protein transport</keyword>
<reference evidence="8" key="1">
    <citation type="submission" date="2020-04" db="EMBL/GenBank/DDBJ databases">
        <authorList>
            <person name="Neveu A P."/>
        </authorList>
    </citation>
    <scope>NUCLEOTIDE SEQUENCE</scope>
    <source>
        <tissue evidence="8">Whole embryo</tissue>
    </source>
</reference>
<comment type="similarity">
    <text evidence="2 7">Belongs to the SNAP family.</text>
</comment>
<dbReference type="GO" id="GO:0031201">
    <property type="term" value="C:SNARE complex"/>
    <property type="evidence" value="ECO:0007669"/>
    <property type="project" value="TreeGrafter"/>
</dbReference>
<dbReference type="InterPro" id="IPR000744">
    <property type="entry name" value="NSF_attach"/>
</dbReference>
<evidence type="ECO:0000256" key="2">
    <source>
        <dbReference type="ARBA" id="ARBA00010050"/>
    </source>
</evidence>
<evidence type="ECO:0000256" key="4">
    <source>
        <dbReference type="ARBA" id="ARBA00022892"/>
    </source>
</evidence>
<dbReference type="EMBL" id="LR788337">
    <property type="protein sequence ID" value="CAB3264199.1"/>
    <property type="molecule type" value="mRNA"/>
</dbReference>
<evidence type="ECO:0000256" key="1">
    <source>
        <dbReference type="ARBA" id="ARBA00004170"/>
    </source>
</evidence>
<dbReference type="Pfam" id="PF14938">
    <property type="entry name" value="SNAP"/>
    <property type="match status" value="1"/>
</dbReference>
<keyword evidence="6 7" id="KW-0472">Membrane</keyword>
<organism evidence="8">
    <name type="scientific">Phallusia mammillata</name>
    <dbReference type="NCBI Taxonomy" id="59560"/>
    <lineage>
        <taxon>Eukaryota</taxon>
        <taxon>Metazoa</taxon>
        <taxon>Chordata</taxon>
        <taxon>Tunicata</taxon>
        <taxon>Ascidiacea</taxon>
        <taxon>Phlebobranchia</taxon>
        <taxon>Ascidiidae</taxon>
        <taxon>Phallusia</taxon>
    </lineage>
</organism>
<dbReference type="InterPro" id="IPR011990">
    <property type="entry name" value="TPR-like_helical_dom_sf"/>
</dbReference>